<gene>
    <name evidence="2" type="ordered locus">Igni_0851</name>
</gene>
<feature type="compositionally biased region" description="Basic and acidic residues" evidence="1">
    <location>
        <begin position="60"/>
        <end position="78"/>
    </location>
</feature>
<name>A8AAT1_IGNH4</name>
<reference evidence="2 3" key="1">
    <citation type="journal article" date="2008" name="Genome Biol.">
        <title>A genomic analysis of the archaeal system Ignicoccus hospitalis-Nanoarchaeum equitans.</title>
        <authorList>
            <person name="Podar M."/>
            <person name="Anderson I."/>
            <person name="Makarova K.S."/>
            <person name="Elkins J.G."/>
            <person name="Ivanova N."/>
            <person name="Wall M.A."/>
            <person name="Lykidis A."/>
            <person name="Mavromatis K."/>
            <person name="Sun H."/>
            <person name="Hudson M.E."/>
            <person name="Chen W."/>
            <person name="Deciu C."/>
            <person name="Hutchison D."/>
            <person name="Eads J.R."/>
            <person name="Anderson A."/>
            <person name="Fernandes F."/>
            <person name="Szeto E."/>
            <person name="Lapidus A."/>
            <person name="Kyrpides N.C."/>
            <person name="Saier M.H.Jr."/>
            <person name="Richardson P.M."/>
            <person name="Rachel R."/>
            <person name="Huber H."/>
            <person name="Eisen J.A."/>
            <person name="Koonin E.V."/>
            <person name="Keller M."/>
            <person name="Stetter K.O."/>
        </authorList>
    </citation>
    <scope>NUCLEOTIDE SEQUENCE [LARGE SCALE GENOMIC DNA]</scope>
    <source>
        <strain evidence="3">KIN4/I / DSM 18386 / JCM 14125</strain>
    </source>
</reference>
<dbReference type="STRING" id="453591.Igni_0851"/>
<evidence type="ECO:0000313" key="2">
    <source>
        <dbReference type="EMBL" id="ABU82033.1"/>
    </source>
</evidence>
<proteinExistence type="predicted"/>
<organism evidence="2 3">
    <name type="scientific">Ignicoccus hospitalis (strain KIN4/I / DSM 18386 / JCM 14125)</name>
    <dbReference type="NCBI Taxonomy" id="453591"/>
    <lineage>
        <taxon>Archaea</taxon>
        <taxon>Thermoproteota</taxon>
        <taxon>Thermoprotei</taxon>
        <taxon>Desulfurococcales</taxon>
        <taxon>Desulfurococcaceae</taxon>
        <taxon>Ignicoccus</taxon>
    </lineage>
</organism>
<evidence type="ECO:0000256" key="1">
    <source>
        <dbReference type="SAM" id="MobiDB-lite"/>
    </source>
</evidence>
<feature type="region of interest" description="Disordered" evidence="1">
    <location>
        <begin position="53"/>
        <end position="78"/>
    </location>
</feature>
<dbReference type="AlphaFoldDB" id="A8AAT1"/>
<evidence type="ECO:0000313" key="3">
    <source>
        <dbReference type="Proteomes" id="UP000000262"/>
    </source>
</evidence>
<dbReference type="EMBL" id="CP000816">
    <property type="protein sequence ID" value="ABU82033.1"/>
    <property type="molecule type" value="Genomic_DNA"/>
</dbReference>
<dbReference type="Proteomes" id="UP000000262">
    <property type="component" value="Chromosome"/>
</dbReference>
<keyword evidence="3" id="KW-1185">Reference proteome</keyword>
<dbReference type="KEGG" id="iho:Igni_0851"/>
<dbReference type="HOGENOM" id="CLU_2613570_0_0_2"/>
<protein>
    <submittedName>
        <fullName evidence="2">Uncharacterized protein</fullName>
    </submittedName>
</protein>
<accession>A8AAT1</accession>
<sequence>MIEKVLLKAMEEVEGAYLRSPPHWSGRLNAFRALQLLRSALDLLGELKRAEGLHSGGHRGGIEREASQARGVLKEHGS</sequence>